<evidence type="ECO:0000313" key="5">
    <source>
        <dbReference type="Proteomes" id="UP000325081"/>
    </source>
</evidence>
<comment type="caution">
    <text evidence="4">The sequence shown here is derived from an EMBL/GenBank/DDBJ whole genome shotgun (WGS) entry which is preliminary data.</text>
</comment>
<keyword evidence="5" id="KW-1185">Reference proteome</keyword>
<feature type="compositionally biased region" description="Acidic residues" evidence="1">
    <location>
        <begin position="134"/>
        <end position="156"/>
    </location>
</feature>
<reference evidence="5" key="1">
    <citation type="journal article" date="2019" name="Curr. Biol.">
        <title>Genome Sequence of Striga asiatica Provides Insight into the Evolution of Plant Parasitism.</title>
        <authorList>
            <person name="Yoshida S."/>
            <person name="Kim S."/>
            <person name="Wafula E.K."/>
            <person name="Tanskanen J."/>
            <person name="Kim Y.M."/>
            <person name="Honaas L."/>
            <person name="Yang Z."/>
            <person name="Spallek T."/>
            <person name="Conn C.E."/>
            <person name="Ichihashi Y."/>
            <person name="Cheong K."/>
            <person name="Cui S."/>
            <person name="Der J.P."/>
            <person name="Gundlach H."/>
            <person name="Jiao Y."/>
            <person name="Hori C."/>
            <person name="Ishida J.K."/>
            <person name="Kasahara H."/>
            <person name="Kiba T."/>
            <person name="Kim M.S."/>
            <person name="Koo N."/>
            <person name="Laohavisit A."/>
            <person name="Lee Y.H."/>
            <person name="Lumba S."/>
            <person name="McCourt P."/>
            <person name="Mortimer J.C."/>
            <person name="Mutuku J.M."/>
            <person name="Nomura T."/>
            <person name="Sasaki-Sekimoto Y."/>
            <person name="Seto Y."/>
            <person name="Wang Y."/>
            <person name="Wakatake T."/>
            <person name="Sakakibara H."/>
            <person name="Demura T."/>
            <person name="Yamaguchi S."/>
            <person name="Yoneyama K."/>
            <person name="Manabe R.I."/>
            <person name="Nelson D.C."/>
            <person name="Schulman A.H."/>
            <person name="Timko M.P."/>
            <person name="dePamphilis C.W."/>
            <person name="Choi D."/>
            <person name="Shirasu K."/>
        </authorList>
    </citation>
    <scope>NUCLEOTIDE SEQUENCE [LARGE SCALE GENOMIC DNA]</scope>
    <source>
        <strain evidence="5">cv. UVA1</strain>
    </source>
</reference>
<sequence>MRNSIAGRVYHCAHRGLRKFGLPSALYSRHIHEIPIPAFPKPGSYLVFDSFRKYPQHGLCFPSITLLRRLHVSCPTEQACKDSVDGELCALCFVEIFLRTTCLIICLIDGFCENLSVKLVLLGFSCVRKSSDESNGEVEPIDTWEEEDEAEPEIGDGGDGGGIVLHNCPWGQRALSIALELLQDFGEDMKIYAFKTSPRGYIYVRLDKIPNEYGCPSMEEIESFSREYKKKLDEVGARGEIPDDLALEVSSPGADRLLKVPDDLLRFKDLPMLVSYKDNPNTKCQEKNGVFFLDSIETESRCCIWKLADVRENLDPSAKGRPLSLKVVIWTASVYDWNYDLGYEASLVRIFCQQDF</sequence>
<protein>
    <submittedName>
        <fullName evidence="4">Ribosome maturation factor rimP</fullName>
    </submittedName>
</protein>
<gene>
    <name evidence="4" type="ORF">STAS_07902</name>
</gene>
<evidence type="ECO:0000259" key="3">
    <source>
        <dbReference type="Pfam" id="PF25498"/>
    </source>
</evidence>
<dbReference type="InterPro" id="IPR057234">
    <property type="entry name" value="DUF7912"/>
</dbReference>
<dbReference type="Proteomes" id="UP000325081">
    <property type="component" value="Unassembled WGS sequence"/>
</dbReference>
<evidence type="ECO:0000256" key="1">
    <source>
        <dbReference type="SAM" id="MobiDB-lite"/>
    </source>
</evidence>
<feature type="region of interest" description="Disordered" evidence="1">
    <location>
        <begin position="131"/>
        <end position="156"/>
    </location>
</feature>
<evidence type="ECO:0000259" key="2">
    <source>
        <dbReference type="Pfam" id="PF02576"/>
    </source>
</evidence>
<name>A0A5A7PH31_STRAF</name>
<accession>A0A5A7PH31</accession>
<feature type="domain" description="DUF7912" evidence="3">
    <location>
        <begin position="257"/>
        <end position="331"/>
    </location>
</feature>
<evidence type="ECO:0000313" key="4">
    <source>
        <dbReference type="EMBL" id="GER31868.1"/>
    </source>
</evidence>
<proteinExistence type="predicted"/>
<feature type="domain" description="Ribosome maturation factor RimP N-terminal" evidence="2">
    <location>
        <begin position="194"/>
        <end position="255"/>
    </location>
</feature>
<dbReference type="OrthoDB" id="1100432at2759"/>
<dbReference type="Pfam" id="PF25498">
    <property type="entry name" value="DUF7912"/>
    <property type="match status" value="1"/>
</dbReference>
<dbReference type="Pfam" id="PF02576">
    <property type="entry name" value="RimP_N"/>
    <property type="match status" value="1"/>
</dbReference>
<organism evidence="4 5">
    <name type="scientific">Striga asiatica</name>
    <name type="common">Asiatic witchweed</name>
    <name type="synonym">Buchnera asiatica</name>
    <dbReference type="NCBI Taxonomy" id="4170"/>
    <lineage>
        <taxon>Eukaryota</taxon>
        <taxon>Viridiplantae</taxon>
        <taxon>Streptophyta</taxon>
        <taxon>Embryophyta</taxon>
        <taxon>Tracheophyta</taxon>
        <taxon>Spermatophyta</taxon>
        <taxon>Magnoliopsida</taxon>
        <taxon>eudicotyledons</taxon>
        <taxon>Gunneridae</taxon>
        <taxon>Pentapetalae</taxon>
        <taxon>asterids</taxon>
        <taxon>lamiids</taxon>
        <taxon>Lamiales</taxon>
        <taxon>Orobanchaceae</taxon>
        <taxon>Buchnereae</taxon>
        <taxon>Striga</taxon>
    </lineage>
</organism>
<dbReference type="PANTHER" id="PTHR34544">
    <property type="entry name" value="OSJNBA0006B20.18 PROTEIN"/>
    <property type="match status" value="1"/>
</dbReference>
<dbReference type="PANTHER" id="PTHR34544:SF3">
    <property type="entry name" value="OS07G0155200 PROTEIN"/>
    <property type="match status" value="1"/>
</dbReference>
<dbReference type="EMBL" id="BKCP01004516">
    <property type="protein sequence ID" value="GER31868.1"/>
    <property type="molecule type" value="Genomic_DNA"/>
</dbReference>
<dbReference type="InterPro" id="IPR028989">
    <property type="entry name" value="RimP_N"/>
</dbReference>
<dbReference type="AlphaFoldDB" id="A0A5A7PH31"/>